<protein>
    <recommendedName>
        <fullName evidence="6">Putative tRNA (cytidine(34)-2'-O)-methyltransferase</fullName>
        <ecNumber evidence="6">2.1.1.207</ecNumber>
    </recommendedName>
    <alternativeName>
        <fullName evidence="6">tRNA (cytidine/uridine-2'-O-)-methyltransferase</fullName>
    </alternativeName>
</protein>
<dbReference type="GO" id="GO:0141102">
    <property type="term" value="F:tRNA (5-carboxymethylaminomethyluridine(34)-2'-O)-methyltransferase activity"/>
    <property type="evidence" value="ECO:0007669"/>
    <property type="project" value="RHEA"/>
</dbReference>
<dbReference type="GO" id="GO:0042802">
    <property type="term" value="F:identical protein binding"/>
    <property type="evidence" value="ECO:0007669"/>
    <property type="project" value="UniProtKB-ARBA"/>
</dbReference>
<keyword evidence="1 6" id="KW-0963">Cytoplasm</keyword>
<dbReference type="GO" id="GO:0141098">
    <property type="term" value="F:tRNA (cytidine(34)-2'-O)-methyltransferase activity"/>
    <property type="evidence" value="ECO:0007669"/>
    <property type="project" value="RHEA"/>
</dbReference>
<keyword evidence="4 6" id="KW-0949">S-adenosyl-L-methionine</keyword>
<evidence type="ECO:0000256" key="7">
    <source>
        <dbReference type="PIRSR" id="PIRSR029256-1"/>
    </source>
</evidence>
<comment type="caution">
    <text evidence="6">Lacks conserved residue(s) required for the propagation of feature annotation.</text>
</comment>
<accession>A0A366HCI8</accession>
<comment type="function">
    <text evidence="6">Could methylate the ribose at the nucleotide 34 wobble position in tRNA.</text>
</comment>
<dbReference type="GO" id="GO:0002130">
    <property type="term" value="P:wobble position ribose methylation"/>
    <property type="evidence" value="ECO:0007669"/>
    <property type="project" value="TreeGrafter"/>
</dbReference>
<dbReference type="PIRSF" id="PIRSF029256">
    <property type="entry name" value="SpoU_TrmH_prd"/>
    <property type="match status" value="1"/>
</dbReference>
<dbReference type="InterPro" id="IPR016914">
    <property type="entry name" value="TrmL"/>
</dbReference>
<evidence type="ECO:0000256" key="6">
    <source>
        <dbReference type="HAMAP-Rule" id="MF_01885"/>
    </source>
</evidence>
<keyword evidence="2 6" id="KW-0489">Methyltransferase</keyword>
<dbReference type="HAMAP" id="MF_01885">
    <property type="entry name" value="tRNA_methyltr_TrmL"/>
    <property type="match status" value="1"/>
</dbReference>
<dbReference type="Proteomes" id="UP000253426">
    <property type="component" value="Unassembled WGS sequence"/>
</dbReference>
<comment type="caution">
    <text evidence="9">The sequence shown here is derived from an EMBL/GenBank/DDBJ whole genome shotgun (WGS) entry which is preliminary data.</text>
</comment>
<gene>
    <name evidence="9" type="ORF">DES53_109117</name>
</gene>
<dbReference type="Pfam" id="PF00588">
    <property type="entry name" value="SpoU_methylase"/>
    <property type="match status" value="1"/>
</dbReference>
<dbReference type="PANTHER" id="PTHR42971">
    <property type="entry name" value="TRNA (CYTIDINE(34)-2'-O)-METHYLTRANSFERASE"/>
    <property type="match status" value="1"/>
</dbReference>
<proteinExistence type="inferred from homology"/>
<evidence type="ECO:0000256" key="4">
    <source>
        <dbReference type="ARBA" id="ARBA00022691"/>
    </source>
</evidence>
<dbReference type="InterPro" id="IPR029028">
    <property type="entry name" value="Alpha/beta_knot_MTases"/>
</dbReference>
<evidence type="ECO:0000256" key="2">
    <source>
        <dbReference type="ARBA" id="ARBA00022603"/>
    </source>
</evidence>
<feature type="binding site" evidence="6 7">
    <location>
        <position position="122"/>
    </location>
    <ligand>
        <name>S-adenosyl-L-methionine</name>
        <dbReference type="ChEBI" id="CHEBI:59789"/>
    </ligand>
</feature>
<dbReference type="InterPro" id="IPR001537">
    <property type="entry name" value="SpoU_MeTrfase"/>
</dbReference>
<dbReference type="GO" id="GO:0005737">
    <property type="term" value="C:cytoplasm"/>
    <property type="evidence" value="ECO:0007669"/>
    <property type="project" value="UniProtKB-SubCell"/>
</dbReference>
<feature type="domain" description="tRNA/rRNA methyltransferase SpoU type" evidence="8">
    <location>
        <begin position="2"/>
        <end position="141"/>
    </location>
</feature>
<comment type="catalytic activity">
    <reaction evidence="6">
        <text>5-carboxymethylaminomethyluridine(34) in tRNA(Leu) + S-adenosyl-L-methionine = 5-carboxymethylaminomethyl-2'-O-methyluridine(34) in tRNA(Leu) + S-adenosyl-L-homocysteine + H(+)</text>
        <dbReference type="Rhea" id="RHEA:43088"/>
        <dbReference type="Rhea" id="RHEA-COMP:10333"/>
        <dbReference type="Rhea" id="RHEA-COMP:10334"/>
        <dbReference type="ChEBI" id="CHEBI:15378"/>
        <dbReference type="ChEBI" id="CHEBI:57856"/>
        <dbReference type="ChEBI" id="CHEBI:59789"/>
        <dbReference type="ChEBI" id="CHEBI:74508"/>
        <dbReference type="ChEBI" id="CHEBI:74511"/>
        <dbReference type="EC" id="2.1.1.207"/>
    </reaction>
</comment>
<sequence>MLHIVLYQPEIPHNTGAVGRLCLATGARLHLIKPLGFSIDDRQLKRAGLDYWKEVDVHVWDTLEDLRASAATGVPWFYFTTKTQQSYWDATFPAECYLVFGPETRGLPESLLEANKDTCLRIPMEGTRSLNLATSVGIVLYEALRQNRG</sequence>
<reference evidence="9 10" key="1">
    <citation type="submission" date="2018-06" db="EMBL/GenBank/DDBJ databases">
        <title>Genomic Encyclopedia of Type Strains, Phase IV (KMG-IV): sequencing the most valuable type-strain genomes for metagenomic binning, comparative biology and taxonomic classification.</title>
        <authorList>
            <person name="Goeker M."/>
        </authorList>
    </citation>
    <scope>NUCLEOTIDE SEQUENCE [LARGE SCALE GENOMIC DNA]</scope>
    <source>
        <strain evidence="9 10">DSM 25532</strain>
    </source>
</reference>
<keyword evidence="3 6" id="KW-0808">Transferase</keyword>
<dbReference type="InterPro" id="IPR029026">
    <property type="entry name" value="tRNA_m1G_MTases_N"/>
</dbReference>
<dbReference type="RefSeq" id="WP_113960586.1">
    <property type="nucleotide sequence ID" value="NZ_QNRR01000009.1"/>
</dbReference>
<dbReference type="PANTHER" id="PTHR42971:SF1">
    <property type="entry name" value="TRNA (CYTIDINE(34)-2'-O)-METHYLTRANSFERASE"/>
    <property type="match status" value="1"/>
</dbReference>
<evidence type="ECO:0000256" key="5">
    <source>
        <dbReference type="ARBA" id="ARBA00022694"/>
    </source>
</evidence>
<dbReference type="EMBL" id="QNRR01000009">
    <property type="protein sequence ID" value="RBP39690.1"/>
    <property type="molecule type" value="Genomic_DNA"/>
</dbReference>
<evidence type="ECO:0000256" key="3">
    <source>
        <dbReference type="ARBA" id="ARBA00022679"/>
    </source>
</evidence>
<name>A0A366HCI8_9BACT</name>
<dbReference type="EC" id="2.1.1.207" evidence="6"/>
<dbReference type="SUPFAM" id="SSF75217">
    <property type="entry name" value="alpha/beta knot"/>
    <property type="match status" value="1"/>
</dbReference>
<dbReference type="FunFam" id="3.40.1280.10:FF:000002">
    <property type="entry name" value="Peptidylprolyl isomerase"/>
    <property type="match status" value="1"/>
</dbReference>
<evidence type="ECO:0000313" key="9">
    <source>
        <dbReference type="EMBL" id="RBP39690.1"/>
    </source>
</evidence>
<dbReference type="Gene3D" id="3.40.1280.10">
    <property type="match status" value="1"/>
</dbReference>
<dbReference type="GO" id="GO:0003723">
    <property type="term" value="F:RNA binding"/>
    <property type="evidence" value="ECO:0007669"/>
    <property type="project" value="InterPro"/>
</dbReference>
<feature type="binding site" evidence="6 7">
    <location>
        <position position="101"/>
    </location>
    <ligand>
        <name>S-adenosyl-L-methionine</name>
        <dbReference type="ChEBI" id="CHEBI:59789"/>
    </ligand>
</feature>
<keyword evidence="5 6" id="KW-0819">tRNA processing</keyword>
<organism evidence="9 10">
    <name type="scientific">Roseimicrobium gellanilyticum</name>
    <dbReference type="NCBI Taxonomy" id="748857"/>
    <lineage>
        <taxon>Bacteria</taxon>
        <taxon>Pseudomonadati</taxon>
        <taxon>Verrucomicrobiota</taxon>
        <taxon>Verrucomicrobiia</taxon>
        <taxon>Verrucomicrobiales</taxon>
        <taxon>Verrucomicrobiaceae</taxon>
        <taxon>Roseimicrobium</taxon>
    </lineage>
</organism>
<comment type="similarity">
    <text evidence="6">Belongs to the class IV-like SAM-binding methyltransferase superfamily. RNA methyltransferase TrmH family. TrmL subfamily.</text>
</comment>
<dbReference type="AlphaFoldDB" id="A0A366HCI8"/>
<comment type="catalytic activity">
    <reaction evidence="6">
        <text>cytidine(34) in tRNA + S-adenosyl-L-methionine = 2'-O-methylcytidine(34) in tRNA + S-adenosyl-L-homocysteine + H(+)</text>
        <dbReference type="Rhea" id="RHEA:43084"/>
        <dbReference type="Rhea" id="RHEA-COMP:10331"/>
        <dbReference type="Rhea" id="RHEA-COMP:10332"/>
        <dbReference type="ChEBI" id="CHEBI:15378"/>
        <dbReference type="ChEBI" id="CHEBI:57856"/>
        <dbReference type="ChEBI" id="CHEBI:59789"/>
        <dbReference type="ChEBI" id="CHEBI:74495"/>
        <dbReference type="ChEBI" id="CHEBI:82748"/>
        <dbReference type="EC" id="2.1.1.207"/>
    </reaction>
</comment>
<evidence type="ECO:0000256" key="1">
    <source>
        <dbReference type="ARBA" id="ARBA00022490"/>
    </source>
</evidence>
<dbReference type="CDD" id="cd18094">
    <property type="entry name" value="SpoU-like_TrmL"/>
    <property type="match status" value="1"/>
</dbReference>
<keyword evidence="10" id="KW-1185">Reference proteome</keyword>
<evidence type="ECO:0000259" key="8">
    <source>
        <dbReference type="Pfam" id="PF00588"/>
    </source>
</evidence>
<feature type="binding site" evidence="6 7">
    <location>
        <position position="129"/>
    </location>
    <ligand>
        <name>S-adenosyl-L-methionine</name>
        <dbReference type="ChEBI" id="CHEBI:59789"/>
    </ligand>
</feature>
<evidence type="ECO:0000313" key="10">
    <source>
        <dbReference type="Proteomes" id="UP000253426"/>
    </source>
</evidence>
<dbReference type="OrthoDB" id="9789043at2"/>
<comment type="subcellular location">
    <subcellularLocation>
        <location evidence="6">Cytoplasm</location>
    </subcellularLocation>
</comment>